<feature type="region of interest" description="Disordered" evidence="1">
    <location>
        <begin position="1"/>
        <end position="64"/>
    </location>
</feature>
<protein>
    <submittedName>
        <fullName evidence="2">Uncharacterized protein</fullName>
    </submittedName>
</protein>
<evidence type="ECO:0000256" key="1">
    <source>
        <dbReference type="SAM" id="MobiDB-lite"/>
    </source>
</evidence>
<organism evidence="2 3">
    <name type="scientific">Muricoccus roseus</name>
    <dbReference type="NCBI Taxonomy" id="198092"/>
    <lineage>
        <taxon>Bacteria</taxon>
        <taxon>Pseudomonadati</taxon>
        <taxon>Pseudomonadota</taxon>
        <taxon>Alphaproteobacteria</taxon>
        <taxon>Acetobacterales</taxon>
        <taxon>Roseomonadaceae</taxon>
        <taxon>Muricoccus</taxon>
    </lineage>
</organism>
<dbReference type="AlphaFoldDB" id="A0A1M6ATW0"/>
<reference evidence="2 3" key="1">
    <citation type="submission" date="2016-11" db="EMBL/GenBank/DDBJ databases">
        <authorList>
            <person name="Jaros S."/>
            <person name="Januszkiewicz K."/>
            <person name="Wedrychowicz H."/>
        </authorList>
    </citation>
    <scope>NUCLEOTIDE SEQUENCE [LARGE SCALE GENOMIC DNA]</scope>
    <source>
        <strain evidence="2 3">DSM 14916</strain>
    </source>
</reference>
<proteinExistence type="predicted"/>
<dbReference type="STRING" id="198092.SAMN02745194_00253"/>
<evidence type="ECO:0000313" key="3">
    <source>
        <dbReference type="Proteomes" id="UP000184387"/>
    </source>
</evidence>
<dbReference type="Proteomes" id="UP000184387">
    <property type="component" value="Unassembled WGS sequence"/>
</dbReference>
<dbReference type="OrthoDB" id="9913306at2"/>
<name>A0A1M6ATW0_9PROT</name>
<gene>
    <name evidence="2" type="ORF">SAMN02745194_00253</name>
</gene>
<dbReference type="EMBL" id="FQZF01000002">
    <property type="protein sequence ID" value="SHI39964.1"/>
    <property type="molecule type" value="Genomic_DNA"/>
</dbReference>
<evidence type="ECO:0000313" key="2">
    <source>
        <dbReference type="EMBL" id="SHI39964.1"/>
    </source>
</evidence>
<feature type="compositionally biased region" description="Basic and acidic residues" evidence="1">
    <location>
        <begin position="1"/>
        <end position="14"/>
    </location>
</feature>
<keyword evidence="3" id="KW-1185">Reference proteome</keyword>
<accession>A0A1M6ATW0</accession>
<dbReference type="RefSeq" id="WP_073130526.1">
    <property type="nucleotide sequence ID" value="NZ_FQZF01000002.1"/>
</dbReference>
<sequence>MTTEKKGGEPKPRDPMINQTAQTGNPLSNQTSKTGNQLDYEPGQPVRESNDPEGHAGNQGPQGA</sequence>
<feature type="compositionally biased region" description="Polar residues" evidence="1">
    <location>
        <begin position="17"/>
        <end position="37"/>
    </location>
</feature>